<organism evidence="2 3">
    <name type="scientific">Pleurodeles waltl</name>
    <name type="common">Iberian ribbed newt</name>
    <dbReference type="NCBI Taxonomy" id="8319"/>
    <lineage>
        <taxon>Eukaryota</taxon>
        <taxon>Metazoa</taxon>
        <taxon>Chordata</taxon>
        <taxon>Craniata</taxon>
        <taxon>Vertebrata</taxon>
        <taxon>Euteleostomi</taxon>
        <taxon>Amphibia</taxon>
        <taxon>Batrachia</taxon>
        <taxon>Caudata</taxon>
        <taxon>Salamandroidea</taxon>
        <taxon>Salamandridae</taxon>
        <taxon>Pleurodelinae</taxon>
        <taxon>Pleurodeles</taxon>
    </lineage>
</organism>
<proteinExistence type="predicted"/>
<reference evidence="2" key="1">
    <citation type="journal article" date="2022" name="bioRxiv">
        <title>Sequencing and chromosome-scale assembly of the giantPleurodeles waltlgenome.</title>
        <authorList>
            <person name="Brown T."/>
            <person name="Elewa A."/>
            <person name="Iarovenko S."/>
            <person name="Subramanian E."/>
            <person name="Araus A.J."/>
            <person name="Petzold A."/>
            <person name="Susuki M."/>
            <person name="Suzuki K.-i.T."/>
            <person name="Hayashi T."/>
            <person name="Toyoda A."/>
            <person name="Oliveira C."/>
            <person name="Osipova E."/>
            <person name="Leigh N.D."/>
            <person name="Simon A."/>
            <person name="Yun M.H."/>
        </authorList>
    </citation>
    <scope>NUCLEOTIDE SEQUENCE</scope>
    <source>
        <strain evidence="2">20211129_DDA</strain>
        <tissue evidence="2">Liver</tissue>
    </source>
</reference>
<feature type="region of interest" description="Disordered" evidence="1">
    <location>
        <begin position="1"/>
        <end position="52"/>
    </location>
</feature>
<accession>A0AAV7QNW1</accession>
<name>A0AAV7QNW1_PLEWA</name>
<dbReference type="EMBL" id="JANPWB010000010">
    <property type="protein sequence ID" value="KAJ1140815.1"/>
    <property type="molecule type" value="Genomic_DNA"/>
</dbReference>
<keyword evidence="3" id="KW-1185">Reference proteome</keyword>
<evidence type="ECO:0000256" key="1">
    <source>
        <dbReference type="SAM" id="MobiDB-lite"/>
    </source>
</evidence>
<evidence type="ECO:0000313" key="2">
    <source>
        <dbReference type="EMBL" id="KAJ1140815.1"/>
    </source>
</evidence>
<protein>
    <submittedName>
        <fullName evidence="2">Uncharacterized protein</fullName>
    </submittedName>
</protein>
<dbReference type="Proteomes" id="UP001066276">
    <property type="component" value="Chromosome 6"/>
</dbReference>
<gene>
    <name evidence="2" type="ORF">NDU88_007153</name>
</gene>
<evidence type="ECO:0000313" key="3">
    <source>
        <dbReference type="Proteomes" id="UP001066276"/>
    </source>
</evidence>
<sequence length="67" mass="7484">MSGTPGGVRAEGAERRVMDADWTRAVTRPPETTPSKGEERRREQQDSPSRHVPFGTWLSQVFVCVSL</sequence>
<feature type="compositionally biased region" description="Basic and acidic residues" evidence="1">
    <location>
        <begin position="11"/>
        <end position="22"/>
    </location>
</feature>
<feature type="compositionally biased region" description="Basic and acidic residues" evidence="1">
    <location>
        <begin position="36"/>
        <end position="49"/>
    </location>
</feature>
<dbReference type="AlphaFoldDB" id="A0AAV7QNW1"/>
<comment type="caution">
    <text evidence="2">The sequence shown here is derived from an EMBL/GenBank/DDBJ whole genome shotgun (WGS) entry which is preliminary data.</text>
</comment>